<gene>
    <name evidence="1" type="ORF">H9804_01120</name>
</gene>
<dbReference type="EMBL" id="DXAQ01000016">
    <property type="protein sequence ID" value="HIZ88521.1"/>
    <property type="molecule type" value="Genomic_DNA"/>
</dbReference>
<reference evidence="1" key="2">
    <citation type="submission" date="2021-04" db="EMBL/GenBank/DDBJ databases">
        <authorList>
            <person name="Gilroy R."/>
        </authorList>
    </citation>
    <scope>NUCLEOTIDE SEQUENCE</scope>
    <source>
        <strain evidence="1">ChiW4-1371</strain>
    </source>
</reference>
<proteinExistence type="predicted"/>
<comment type="caution">
    <text evidence="1">The sequence shown here is derived from an EMBL/GenBank/DDBJ whole genome shotgun (WGS) entry which is preliminary data.</text>
</comment>
<organism evidence="1 2">
    <name type="scientific">Candidatus Mucispirillum faecigallinarum</name>
    <dbReference type="NCBI Taxonomy" id="2838699"/>
    <lineage>
        <taxon>Bacteria</taxon>
        <taxon>Pseudomonadati</taxon>
        <taxon>Deferribacterota</taxon>
        <taxon>Deferribacteres</taxon>
        <taxon>Deferribacterales</taxon>
        <taxon>Mucispirillaceae</taxon>
        <taxon>Mucispirillum</taxon>
    </lineage>
</organism>
<name>A0A9D2KAY1_9BACT</name>
<evidence type="ECO:0000313" key="1">
    <source>
        <dbReference type="EMBL" id="HIZ88521.1"/>
    </source>
</evidence>
<sequence>MNKFIIILIFTIFMPFICFGVSSSDIYSQQKISGTVLESGYADILLQKNARNLVIDITSRNIINYILDNTDPNTAKILSINMPENIQTCDDEYLINISNEMSLDTADNILYTCRENVYSKNLAYIIQETKTISKGSYYILLENIFKNHTKEFTDFKNFNIDEFINKMALYNLLSFNGKPFYNMVTDIKLDDIKCENNHTQLNVIDEKTNQQITEFNINGRDFHITACLNKNSNSYFKYILLFLKTSNDTYSLYERIPVFYNFYTSFNDEYDENNIIINAQNTRLTVTDELNDNTSLVFNYMLFRKGTYLLNFALKYNNNIEYIFKDTSENKYTITPLNMSLKLYKDMVEKYCQNNTDACKAMQIEKTLPVSSKFIH</sequence>
<evidence type="ECO:0000313" key="2">
    <source>
        <dbReference type="Proteomes" id="UP000824176"/>
    </source>
</evidence>
<reference evidence="1" key="1">
    <citation type="journal article" date="2021" name="PeerJ">
        <title>Extensive microbial diversity within the chicken gut microbiome revealed by metagenomics and culture.</title>
        <authorList>
            <person name="Gilroy R."/>
            <person name="Ravi A."/>
            <person name="Getino M."/>
            <person name="Pursley I."/>
            <person name="Horton D.L."/>
            <person name="Alikhan N.F."/>
            <person name="Baker D."/>
            <person name="Gharbi K."/>
            <person name="Hall N."/>
            <person name="Watson M."/>
            <person name="Adriaenssens E.M."/>
            <person name="Foster-Nyarko E."/>
            <person name="Jarju S."/>
            <person name="Secka A."/>
            <person name="Antonio M."/>
            <person name="Oren A."/>
            <person name="Chaudhuri R.R."/>
            <person name="La Ragione R."/>
            <person name="Hildebrand F."/>
            <person name="Pallen M.J."/>
        </authorList>
    </citation>
    <scope>NUCLEOTIDE SEQUENCE</scope>
    <source>
        <strain evidence="1">ChiW4-1371</strain>
    </source>
</reference>
<dbReference type="Proteomes" id="UP000824176">
    <property type="component" value="Unassembled WGS sequence"/>
</dbReference>
<dbReference type="AlphaFoldDB" id="A0A9D2KAY1"/>
<protein>
    <submittedName>
        <fullName evidence="1">Uncharacterized protein</fullName>
    </submittedName>
</protein>
<accession>A0A9D2KAY1</accession>